<organism evidence="2 3">
    <name type="scientific">Candidatus Neomicrothrix subdominans</name>
    <dbReference type="NCBI Taxonomy" id="2954438"/>
    <lineage>
        <taxon>Bacteria</taxon>
        <taxon>Bacillati</taxon>
        <taxon>Actinomycetota</taxon>
        <taxon>Acidimicrobiia</taxon>
        <taxon>Acidimicrobiales</taxon>
        <taxon>Microthrixaceae</taxon>
        <taxon>Candidatus Neomicrothrix</taxon>
    </lineage>
</organism>
<dbReference type="Proteomes" id="UP000727993">
    <property type="component" value="Unassembled WGS sequence"/>
</dbReference>
<dbReference type="SUPFAM" id="SSF52266">
    <property type="entry name" value="SGNH hydrolase"/>
    <property type="match status" value="1"/>
</dbReference>
<dbReference type="PANTHER" id="PTHR30383:SF5">
    <property type="entry name" value="SGNH HYDROLASE-TYPE ESTERASE DOMAIN-CONTAINING PROTEIN"/>
    <property type="match status" value="1"/>
</dbReference>
<dbReference type="AlphaFoldDB" id="A0A936TFD0"/>
<dbReference type="GO" id="GO:0004622">
    <property type="term" value="F:phosphatidylcholine lysophospholipase activity"/>
    <property type="evidence" value="ECO:0007669"/>
    <property type="project" value="TreeGrafter"/>
</dbReference>
<dbReference type="Gene3D" id="3.40.50.1110">
    <property type="entry name" value="SGNH hydrolase"/>
    <property type="match status" value="1"/>
</dbReference>
<proteinExistence type="predicted"/>
<reference evidence="2 3" key="1">
    <citation type="submission" date="2020-10" db="EMBL/GenBank/DDBJ databases">
        <title>Connecting structure to function with the recovery of over 1000 high-quality activated sludge metagenome-assembled genomes encoding full-length rRNA genes using long-read sequencing.</title>
        <authorList>
            <person name="Singleton C.M."/>
            <person name="Petriglieri F."/>
            <person name="Kristensen J.M."/>
            <person name="Kirkegaard R.H."/>
            <person name="Michaelsen T.Y."/>
            <person name="Andersen M.H."/>
            <person name="Karst S.M."/>
            <person name="Dueholm M.S."/>
            <person name="Nielsen P.H."/>
            <person name="Albertsen M."/>
        </authorList>
    </citation>
    <scope>NUCLEOTIDE SEQUENCE [LARGE SCALE GENOMIC DNA]</scope>
    <source>
        <strain evidence="2">Lyne_18-Q3-R50-59_MAXAC.006</strain>
    </source>
</reference>
<evidence type="ECO:0000313" key="3">
    <source>
        <dbReference type="Proteomes" id="UP000727993"/>
    </source>
</evidence>
<dbReference type="EMBL" id="JADJZA010000007">
    <property type="protein sequence ID" value="MBK9297659.1"/>
    <property type="molecule type" value="Genomic_DNA"/>
</dbReference>
<protein>
    <recommendedName>
        <fullName evidence="1">SGNH hydrolase-type esterase domain-containing protein</fullName>
    </recommendedName>
</protein>
<feature type="domain" description="SGNH hydrolase-type esterase" evidence="1">
    <location>
        <begin position="65"/>
        <end position="238"/>
    </location>
</feature>
<dbReference type="InterPro" id="IPR051532">
    <property type="entry name" value="Ester_Hydrolysis_Enzymes"/>
</dbReference>
<gene>
    <name evidence="2" type="ORF">IPN02_12670</name>
</gene>
<dbReference type="PANTHER" id="PTHR30383">
    <property type="entry name" value="THIOESTERASE 1/PROTEASE 1/LYSOPHOSPHOLIPASE L1"/>
    <property type="match status" value="1"/>
</dbReference>
<evidence type="ECO:0000313" key="2">
    <source>
        <dbReference type="EMBL" id="MBK9297659.1"/>
    </source>
</evidence>
<name>A0A936TFD0_9ACTN</name>
<evidence type="ECO:0000259" key="1">
    <source>
        <dbReference type="Pfam" id="PF13472"/>
    </source>
</evidence>
<dbReference type="InterPro" id="IPR013830">
    <property type="entry name" value="SGNH_hydro"/>
</dbReference>
<comment type="caution">
    <text evidence="2">The sequence shown here is derived from an EMBL/GenBank/DDBJ whole genome shotgun (WGS) entry which is preliminary data.</text>
</comment>
<sequence length="262" mass="27086">MGVARVGMARVGVAAAAALTGGGAGLAAELVWAGRRPLPEFPDIDVSGVVPASAPSGKPPLRVVVLGDSTLTGPGLAAPEDIWLRQAIRRLRLRRAVCVVSLAVGGSRVSDVAARVDEAAVLKPDLAVVAVGSNDVIRGVPVQTLARKLGSVVDSLLDAAPVVAAANMGDLGNVLRFPAPLNIVLHMRSRQAARAIGATIERRRRAVLLDVTRSNPAFRDPGVFVADRFHPNAAGHAAWADSALPGMRLAFDRLFTGHSSPG</sequence>
<dbReference type="InterPro" id="IPR036514">
    <property type="entry name" value="SGNH_hydro_sf"/>
</dbReference>
<dbReference type="Pfam" id="PF13472">
    <property type="entry name" value="Lipase_GDSL_2"/>
    <property type="match status" value="1"/>
</dbReference>
<accession>A0A936TFD0</accession>